<keyword evidence="9" id="KW-0862">Zinc</keyword>
<comment type="pathway">
    <text evidence="4">Protein modification; peptidyl-diphthamide biosynthesis.</text>
</comment>
<comment type="function">
    <text evidence="1">Required for the first step of diphthamide biosynthesis, the transfer of 3-amino-3-carboxypropyl from S-adenosyl-L-methionine to a histidine residue. Diphthamide is a post-translational modification of histidine which occurs in elongation factor 2.</text>
</comment>
<keyword evidence="17" id="KW-1185">Reference proteome</keyword>
<evidence type="ECO:0000259" key="14">
    <source>
        <dbReference type="PROSITE" id="PS51074"/>
    </source>
</evidence>
<dbReference type="PANTHER" id="PTHR21454:SF46">
    <property type="entry name" value="DIPHTHAMIDE BIOSYNTHESIS PROTEIN 4"/>
    <property type="match status" value="1"/>
</dbReference>
<dbReference type="InterPro" id="IPR044248">
    <property type="entry name" value="DPH3/4-like"/>
</dbReference>
<organism evidence="16 18">
    <name type="scientific">Claviceps arundinis</name>
    <dbReference type="NCBI Taxonomy" id="1623583"/>
    <lineage>
        <taxon>Eukaryota</taxon>
        <taxon>Fungi</taxon>
        <taxon>Dikarya</taxon>
        <taxon>Ascomycota</taxon>
        <taxon>Pezizomycotina</taxon>
        <taxon>Sordariomycetes</taxon>
        <taxon>Hypocreomycetidae</taxon>
        <taxon>Hypocreales</taxon>
        <taxon>Clavicipitaceae</taxon>
        <taxon>Claviceps</taxon>
    </lineage>
</organism>
<dbReference type="InterPro" id="IPR007872">
    <property type="entry name" value="DPH_MB_dom"/>
</dbReference>
<dbReference type="GO" id="GO:0005737">
    <property type="term" value="C:cytoplasm"/>
    <property type="evidence" value="ECO:0007669"/>
    <property type="project" value="UniProtKB-SubCell"/>
</dbReference>
<reference evidence="16 17" key="1">
    <citation type="journal article" date="2020" name="bioRxiv">
        <title>Whole genome comparisons of ergot fungi reveals the divergence and evolution of species within the genus Claviceps are the result of varying mechanisms driving genome evolution and host range expansion.</title>
        <authorList>
            <person name="Wyka S.A."/>
            <person name="Mondo S.J."/>
            <person name="Liu M."/>
            <person name="Dettman J."/>
            <person name="Nalam V."/>
            <person name="Broders K.D."/>
        </authorList>
    </citation>
    <scope>NUCLEOTIDE SEQUENCE</scope>
    <source>
        <strain evidence="16">CCC 1102</strain>
        <strain evidence="15 17">LM583</strain>
    </source>
</reference>
<evidence type="ECO:0000256" key="2">
    <source>
        <dbReference type="ARBA" id="ARBA00004123"/>
    </source>
</evidence>
<gene>
    <name evidence="16" type="ORF">E4U56_001614</name>
    <name evidence="15" type="ORF">E4U57_001319</name>
</gene>
<evidence type="ECO:0000256" key="7">
    <source>
        <dbReference type="ARBA" id="ARBA00022490"/>
    </source>
</evidence>
<dbReference type="Proteomes" id="UP000784919">
    <property type="component" value="Unassembled WGS sequence"/>
</dbReference>
<dbReference type="Gene3D" id="3.10.660.10">
    <property type="entry name" value="DPH Zinc finger"/>
    <property type="match status" value="1"/>
</dbReference>
<dbReference type="Gene3D" id="1.10.287.110">
    <property type="entry name" value="DnaJ domain"/>
    <property type="match status" value="1"/>
</dbReference>
<feature type="domain" description="DPH-type MB" evidence="14">
    <location>
        <begin position="123"/>
        <end position="185"/>
    </location>
</feature>
<feature type="region of interest" description="Disordered" evidence="12">
    <location>
        <begin position="46"/>
        <end position="69"/>
    </location>
</feature>
<dbReference type="GO" id="GO:0005634">
    <property type="term" value="C:nucleus"/>
    <property type="evidence" value="ECO:0007669"/>
    <property type="project" value="UniProtKB-SubCell"/>
</dbReference>
<evidence type="ECO:0000256" key="12">
    <source>
        <dbReference type="SAM" id="MobiDB-lite"/>
    </source>
</evidence>
<evidence type="ECO:0000256" key="6">
    <source>
        <dbReference type="ARBA" id="ARBA00021797"/>
    </source>
</evidence>
<keyword evidence="11" id="KW-0539">Nucleus</keyword>
<evidence type="ECO:0000313" key="16">
    <source>
        <dbReference type="EMBL" id="KAG5965665.1"/>
    </source>
</evidence>
<comment type="caution">
    <text evidence="16">The sequence shown here is derived from an EMBL/GenBank/DDBJ whole genome shotgun (WGS) entry which is preliminary data.</text>
</comment>
<keyword evidence="8" id="KW-0479">Metal-binding</keyword>
<dbReference type="PROSITE" id="PS50076">
    <property type="entry name" value="DNAJ_2"/>
    <property type="match status" value="1"/>
</dbReference>
<proteinExistence type="inferred from homology"/>
<accession>A0A9P7MQY2</accession>
<dbReference type="PROSITE" id="PS51074">
    <property type="entry name" value="DPH_MB"/>
    <property type="match status" value="1"/>
</dbReference>
<evidence type="ECO:0000256" key="1">
    <source>
        <dbReference type="ARBA" id="ARBA00003474"/>
    </source>
</evidence>
<keyword evidence="10" id="KW-0408">Iron</keyword>
<dbReference type="Proteomes" id="UP000742024">
    <property type="component" value="Unassembled WGS sequence"/>
</dbReference>
<dbReference type="SUPFAM" id="SSF46565">
    <property type="entry name" value="Chaperone J-domain"/>
    <property type="match status" value="1"/>
</dbReference>
<evidence type="ECO:0000256" key="11">
    <source>
        <dbReference type="ARBA" id="ARBA00023242"/>
    </source>
</evidence>
<evidence type="ECO:0000313" key="17">
    <source>
        <dbReference type="Proteomes" id="UP000742024"/>
    </source>
</evidence>
<evidence type="ECO:0000256" key="10">
    <source>
        <dbReference type="ARBA" id="ARBA00023004"/>
    </source>
</evidence>
<evidence type="ECO:0000256" key="3">
    <source>
        <dbReference type="ARBA" id="ARBA00004496"/>
    </source>
</evidence>
<evidence type="ECO:0000256" key="9">
    <source>
        <dbReference type="ARBA" id="ARBA00022833"/>
    </source>
</evidence>
<evidence type="ECO:0000256" key="5">
    <source>
        <dbReference type="ARBA" id="ARBA00006169"/>
    </source>
</evidence>
<evidence type="ECO:0000259" key="13">
    <source>
        <dbReference type="PROSITE" id="PS50076"/>
    </source>
</evidence>
<feature type="domain" description="J" evidence="13">
    <location>
        <begin position="6"/>
        <end position="106"/>
    </location>
</feature>
<dbReference type="InterPro" id="IPR001623">
    <property type="entry name" value="DnaJ_domain"/>
</dbReference>
<evidence type="ECO:0000313" key="15">
    <source>
        <dbReference type="EMBL" id="KAG5958456.1"/>
    </source>
</evidence>
<dbReference type="AlphaFoldDB" id="A0A9P7MQY2"/>
<name>A0A9P7MQY2_9HYPO</name>
<keyword evidence="7" id="KW-0963">Cytoplasm</keyword>
<comment type="similarity">
    <text evidence="5">Belongs to the DPH4 family.</text>
</comment>
<dbReference type="InterPro" id="IPR036869">
    <property type="entry name" value="J_dom_sf"/>
</dbReference>
<feature type="compositionally biased region" description="Low complexity" evidence="12">
    <location>
        <begin position="50"/>
        <end position="67"/>
    </location>
</feature>
<dbReference type="InterPro" id="IPR036671">
    <property type="entry name" value="DPH_MB_sf"/>
</dbReference>
<dbReference type="SUPFAM" id="SSF144217">
    <property type="entry name" value="CSL zinc finger"/>
    <property type="match status" value="1"/>
</dbReference>
<evidence type="ECO:0000256" key="4">
    <source>
        <dbReference type="ARBA" id="ARBA00005156"/>
    </source>
</evidence>
<dbReference type="EMBL" id="SRPR01000147">
    <property type="protein sequence ID" value="KAG5958456.1"/>
    <property type="molecule type" value="Genomic_DNA"/>
</dbReference>
<evidence type="ECO:0000256" key="8">
    <source>
        <dbReference type="ARBA" id="ARBA00022723"/>
    </source>
</evidence>
<dbReference type="Pfam" id="PF05207">
    <property type="entry name" value="Zn_ribbon_CSL"/>
    <property type="match status" value="1"/>
</dbReference>
<dbReference type="SMART" id="SM00271">
    <property type="entry name" value="DnaJ"/>
    <property type="match status" value="1"/>
</dbReference>
<protein>
    <recommendedName>
        <fullName evidence="6">Diphthamide biosynthesis protein 4</fullName>
    </recommendedName>
</protein>
<evidence type="ECO:0000313" key="18">
    <source>
        <dbReference type="Proteomes" id="UP000784919"/>
    </source>
</evidence>
<comment type="subcellular location">
    <subcellularLocation>
        <location evidence="3">Cytoplasm</location>
    </subcellularLocation>
    <subcellularLocation>
        <location evidence="2">Nucleus</location>
    </subcellularLocation>
</comment>
<sequence>MTAPPTHYTILGLTPSLLDSSHQKGPSPSALLKKAYHRALLRHHPDKQVPSSSSFPSSSSSSTPLSSCITQDTTASTSGVYTIDQIATAFAVLSSPTQRTSYDAELRQRSPAVGSARPEFQTGVENVDLDDLLFEEGTERWYRACRCGNERGYLFSEEDLGEVEDEGVLVVGCQDCSLWLRVHFAVVNEDAGLAYEDEAAKDNG</sequence>
<dbReference type="GO" id="GO:0017183">
    <property type="term" value="P:protein histidyl modification to diphthamide"/>
    <property type="evidence" value="ECO:0007669"/>
    <property type="project" value="InterPro"/>
</dbReference>
<dbReference type="PANTHER" id="PTHR21454">
    <property type="entry name" value="DPH3 HOMOLOG-RELATED"/>
    <property type="match status" value="1"/>
</dbReference>
<dbReference type="EMBL" id="SRPS01000147">
    <property type="protein sequence ID" value="KAG5965665.1"/>
    <property type="molecule type" value="Genomic_DNA"/>
</dbReference>
<dbReference type="CDD" id="cd06257">
    <property type="entry name" value="DnaJ"/>
    <property type="match status" value="1"/>
</dbReference>
<dbReference type="GO" id="GO:0046872">
    <property type="term" value="F:metal ion binding"/>
    <property type="evidence" value="ECO:0007669"/>
    <property type="project" value="UniProtKB-KW"/>
</dbReference>
<dbReference type="OrthoDB" id="18529at2759"/>